<reference evidence="3 4" key="1">
    <citation type="submission" date="2020-08" db="EMBL/GenBank/DDBJ databases">
        <title>Genomic Encyclopedia of Archaeal and Bacterial Type Strains, Phase II (KMG-II): from individual species to whole genera.</title>
        <authorList>
            <person name="Goeker M."/>
        </authorList>
    </citation>
    <scope>NUCLEOTIDE SEQUENCE [LARGE SCALE GENOMIC DNA]</scope>
    <source>
        <strain evidence="3 4">DSM 43850</strain>
    </source>
</reference>
<gene>
    <name evidence="3" type="ORF">BC739_001256</name>
</gene>
<keyword evidence="2" id="KW-0472">Membrane</keyword>
<feature type="transmembrane region" description="Helical" evidence="2">
    <location>
        <begin position="55"/>
        <end position="73"/>
    </location>
</feature>
<dbReference type="Proteomes" id="UP000517916">
    <property type="component" value="Unassembled WGS sequence"/>
</dbReference>
<evidence type="ECO:0000313" key="3">
    <source>
        <dbReference type="EMBL" id="MBA8924059.1"/>
    </source>
</evidence>
<proteinExistence type="predicted"/>
<dbReference type="RefSeq" id="WP_182836563.1">
    <property type="nucleotide sequence ID" value="NZ_BAAABQ010000065.1"/>
</dbReference>
<feature type="compositionally biased region" description="Low complexity" evidence="1">
    <location>
        <begin position="193"/>
        <end position="210"/>
    </location>
</feature>
<comment type="caution">
    <text evidence="3">The sequence shown here is derived from an EMBL/GenBank/DDBJ whole genome shotgun (WGS) entry which is preliminary data.</text>
</comment>
<evidence type="ECO:0008006" key="5">
    <source>
        <dbReference type="Google" id="ProtNLM"/>
    </source>
</evidence>
<dbReference type="EMBL" id="JACJID010000001">
    <property type="protein sequence ID" value="MBA8924059.1"/>
    <property type="molecule type" value="Genomic_DNA"/>
</dbReference>
<organism evidence="3 4">
    <name type="scientific">Kutzneria viridogrisea</name>
    <dbReference type="NCBI Taxonomy" id="47990"/>
    <lineage>
        <taxon>Bacteria</taxon>
        <taxon>Bacillati</taxon>
        <taxon>Actinomycetota</taxon>
        <taxon>Actinomycetes</taxon>
        <taxon>Pseudonocardiales</taxon>
        <taxon>Pseudonocardiaceae</taxon>
        <taxon>Kutzneria</taxon>
    </lineage>
</organism>
<accession>A0ABR6BB33</accession>
<keyword evidence="2" id="KW-1133">Transmembrane helix</keyword>
<evidence type="ECO:0000256" key="1">
    <source>
        <dbReference type="SAM" id="MobiDB-lite"/>
    </source>
</evidence>
<keyword evidence="4" id="KW-1185">Reference proteome</keyword>
<feature type="transmembrane region" description="Helical" evidence="2">
    <location>
        <begin position="85"/>
        <end position="105"/>
    </location>
</feature>
<feature type="transmembrane region" description="Helical" evidence="2">
    <location>
        <begin position="6"/>
        <end position="23"/>
    </location>
</feature>
<name>A0ABR6BB33_9PSEU</name>
<keyword evidence="2" id="KW-0812">Transmembrane</keyword>
<protein>
    <recommendedName>
        <fullName evidence="5">DUF1453 domain-containing protein</fullName>
    </recommendedName>
</protein>
<sequence length="210" mass="21953">MSSPVQIVLVLAAVCYVLVRRMMGEPAEAKRMLVLPAVLGAIGLSQVSADLKSPLSILFLVLTAGISVVIGALRGASVRVSARDGLAFVQYTGVTVALWVANLAVKFGANFVLRAIDPQDAAALGNSLLLTLGAGMLVEGLVVLAKAVRGEGRILWAKGKDGAPHQLSPWLDSMQQNRNGRTAPAGTPHAEYGSDTGPTPSTGTQQQFRR</sequence>
<evidence type="ECO:0000313" key="4">
    <source>
        <dbReference type="Proteomes" id="UP000517916"/>
    </source>
</evidence>
<feature type="transmembrane region" description="Helical" evidence="2">
    <location>
        <begin position="125"/>
        <end position="145"/>
    </location>
</feature>
<evidence type="ECO:0000256" key="2">
    <source>
        <dbReference type="SAM" id="Phobius"/>
    </source>
</evidence>
<feature type="region of interest" description="Disordered" evidence="1">
    <location>
        <begin position="167"/>
        <end position="210"/>
    </location>
</feature>